<evidence type="ECO:0000256" key="1">
    <source>
        <dbReference type="SAM" id="MobiDB-lite"/>
    </source>
</evidence>
<keyword evidence="3" id="KW-1185">Reference proteome</keyword>
<dbReference type="PANTHER" id="PTHR47867:SF1">
    <property type="entry name" value="ADENINE NUCLEOTIDE ALPHA HYDROLASES-LIKE SUPERFAMILY PROTEIN"/>
    <property type="match status" value="1"/>
</dbReference>
<evidence type="ECO:0000313" key="3">
    <source>
        <dbReference type="Proteomes" id="UP001168877"/>
    </source>
</evidence>
<reference evidence="2" key="1">
    <citation type="journal article" date="2022" name="Plant J.">
        <title>Strategies of tolerance reflected in two North American maple genomes.</title>
        <authorList>
            <person name="McEvoy S.L."/>
            <person name="Sezen U.U."/>
            <person name="Trouern-Trend A."/>
            <person name="McMahon S.M."/>
            <person name="Schaberg P.G."/>
            <person name="Yang J."/>
            <person name="Wegrzyn J.L."/>
            <person name="Swenson N.G."/>
        </authorList>
    </citation>
    <scope>NUCLEOTIDE SEQUENCE</scope>
    <source>
        <strain evidence="2">NS2018</strain>
    </source>
</reference>
<sequence length="238" mass="26356">MEDGCDGTAVAAARKVMVVVDSSKESIGALQYTLFNEVVQQDELVLIHVENPNSWKNPFSAFLRRHNILSNLISSMAASAATSSLSFDEREKEREREREKERELPPPPPGATGDFLEEMKYACKVIQPEVIVHTVRVQTESNNKAAAILWQTEMLEIDLLVIGQQRSRSSPSNSIFTGIRRIGGSPSLSPSPSNGTKGMDTIEYLIENCKGICVAVQKNGQNGYLLSTKTRKNFWLLA</sequence>
<evidence type="ECO:0000313" key="2">
    <source>
        <dbReference type="EMBL" id="KAK0592503.1"/>
    </source>
</evidence>
<dbReference type="InterPro" id="IPR014729">
    <property type="entry name" value="Rossmann-like_a/b/a_fold"/>
</dbReference>
<dbReference type="PANTHER" id="PTHR47867">
    <property type="entry name" value="ADENINE NUCLEOTIDE ALPHA HYDROLASES-LIKE SUPERFAMILY PROTEIN"/>
    <property type="match status" value="1"/>
</dbReference>
<proteinExistence type="predicted"/>
<protein>
    <recommendedName>
        <fullName evidence="4">UspA domain-containing protein</fullName>
    </recommendedName>
</protein>
<gene>
    <name evidence="2" type="ORF">LWI29_020427</name>
</gene>
<dbReference type="Proteomes" id="UP001168877">
    <property type="component" value="Unassembled WGS sequence"/>
</dbReference>
<evidence type="ECO:0008006" key="4">
    <source>
        <dbReference type="Google" id="ProtNLM"/>
    </source>
</evidence>
<organism evidence="2 3">
    <name type="scientific">Acer saccharum</name>
    <name type="common">Sugar maple</name>
    <dbReference type="NCBI Taxonomy" id="4024"/>
    <lineage>
        <taxon>Eukaryota</taxon>
        <taxon>Viridiplantae</taxon>
        <taxon>Streptophyta</taxon>
        <taxon>Embryophyta</taxon>
        <taxon>Tracheophyta</taxon>
        <taxon>Spermatophyta</taxon>
        <taxon>Magnoliopsida</taxon>
        <taxon>eudicotyledons</taxon>
        <taxon>Gunneridae</taxon>
        <taxon>Pentapetalae</taxon>
        <taxon>rosids</taxon>
        <taxon>malvids</taxon>
        <taxon>Sapindales</taxon>
        <taxon>Sapindaceae</taxon>
        <taxon>Hippocastanoideae</taxon>
        <taxon>Acereae</taxon>
        <taxon>Acer</taxon>
    </lineage>
</organism>
<comment type="caution">
    <text evidence="2">The sequence shown here is derived from an EMBL/GenBank/DDBJ whole genome shotgun (WGS) entry which is preliminary data.</text>
</comment>
<dbReference type="AlphaFoldDB" id="A0AA39SJH5"/>
<dbReference type="SUPFAM" id="SSF52402">
    <property type="entry name" value="Adenine nucleotide alpha hydrolases-like"/>
    <property type="match status" value="1"/>
</dbReference>
<accession>A0AA39SJH5</accession>
<feature type="compositionally biased region" description="Basic and acidic residues" evidence="1">
    <location>
        <begin position="87"/>
        <end position="104"/>
    </location>
</feature>
<feature type="region of interest" description="Disordered" evidence="1">
    <location>
        <begin position="84"/>
        <end position="113"/>
    </location>
</feature>
<reference evidence="2" key="2">
    <citation type="submission" date="2023-06" db="EMBL/GenBank/DDBJ databases">
        <authorList>
            <person name="Swenson N.G."/>
            <person name="Wegrzyn J.L."/>
            <person name="Mcevoy S.L."/>
        </authorList>
    </citation>
    <scope>NUCLEOTIDE SEQUENCE</scope>
    <source>
        <strain evidence="2">NS2018</strain>
        <tissue evidence="2">Leaf</tissue>
    </source>
</reference>
<dbReference type="EMBL" id="JAUESC010000380">
    <property type="protein sequence ID" value="KAK0592503.1"/>
    <property type="molecule type" value="Genomic_DNA"/>
</dbReference>
<dbReference type="Gene3D" id="3.40.50.620">
    <property type="entry name" value="HUPs"/>
    <property type="match status" value="1"/>
</dbReference>
<name>A0AA39SJH5_ACESA</name>